<dbReference type="Proteomes" id="UP000271469">
    <property type="component" value="Chromosome"/>
</dbReference>
<gene>
    <name evidence="8" type="ORF">D7316_02920</name>
</gene>
<dbReference type="InterPro" id="IPR052185">
    <property type="entry name" value="IPC_Synthase-Related"/>
</dbReference>
<feature type="transmembrane region" description="Helical" evidence="6">
    <location>
        <begin position="371"/>
        <end position="392"/>
    </location>
</feature>
<dbReference type="CDD" id="cd03386">
    <property type="entry name" value="PAP2_Aur1_like"/>
    <property type="match status" value="1"/>
</dbReference>
<dbReference type="PANTHER" id="PTHR31310:SF7">
    <property type="entry name" value="PA-PHOSPHATASE RELATED-FAMILY PROTEIN DDB_G0268928"/>
    <property type="match status" value="1"/>
</dbReference>
<evidence type="ECO:0000313" key="8">
    <source>
        <dbReference type="EMBL" id="AZG46319.1"/>
    </source>
</evidence>
<name>A0A3G8JPC8_9ACTN</name>
<feature type="transmembrane region" description="Helical" evidence="6">
    <location>
        <begin position="196"/>
        <end position="214"/>
    </location>
</feature>
<evidence type="ECO:0000259" key="7">
    <source>
        <dbReference type="Pfam" id="PF14378"/>
    </source>
</evidence>
<evidence type="ECO:0000256" key="1">
    <source>
        <dbReference type="ARBA" id="ARBA00004141"/>
    </source>
</evidence>
<evidence type="ECO:0000256" key="3">
    <source>
        <dbReference type="ARBA" id="ARBA00022989"/>
    </source>
</evidence>
<feature type="transmembrane region" description="Helical" evidence="6">
    <location>
        <begin position="129"/>
        <end position="146"/>
    </location>
</feature>
<feature type="transmembrane region" description="Helical" evidence="6">
    <location>
        <begin position="223"/>
        <end position="241"/>
    </location>
</feature>
<feature type="transmembrane region" description="Helical" evidence="6">
    <location>
        <begin position="322"/>
        <end position="340"/>
    </location>
</feature>
<feature type="domain" description="Inositolphosphotransferase Aur1/Ipt1" evidence="7">
    <location>
        <begin position="170"/>
        <end position="387"/>
    </location>
</feature>
<proteinExistence type="predicted"/>
<dbReference type="OrthoDB" id="629685at2"/>
<evidence type="ECO:0000256" key="5">
    <source>
        <dbReference type="SAM" id="MobiDB-lite"/>
    </source>
</evidence>
<feature type="transmembrane region" description="Helical" evidence="6">
    <location>
        <begin position="83"/>
        <end position="101"/>
    </location>
</feature>
<keyword evidence="3 6" id="KW-1133">Transmembrane helix</keyword>
<evidence type="ECO:0000256" key="6">
    <source>
        <dbReference type="SAM" id="Phobius"/>
    </source>
</evidence>
<comment type="subcellular location">
    <subcellularLocation>
        <location evidence="1">Membrane</location>
        <topology evidence="1">Multi-pass membrane protein</topology>
    </subcellularLocation>
</comment>
<accession>A0A3G8JPC8</accession>
<dbReference type="PANTHER" id="PTHR31310">
    <property type="match status" value="1"/>
</dbReference>
<dbReference type="InterPro" id="IPR026841">
    <property type="entry name" value="Aur1/Ipt1"/>
</dbReference>
<dbReference type="Gene3D" id="1.20.144.10">
    <property type="entry name" value="Phosphatidic acid phosphatase type 2/haloperoxidase"/>
    <property type="match status" value="1"/>
</dbReference>
<feature type="region of interest" description="Disordered" evidence="5">
    <location>
        <begin position="403"/>
        <end position="429"/>
    </location>
</feature>
<dbReference type="EMBL" id="CP033972">
    <property type="protein sequence ID" value="AZG46319.1"/>
    <property type="molecule type" value="Genomic_DNA"/>
</dbReference>
<feature type="compositionally biased region" description="Low complexity" evidence="5">
    <location>
        <begin position="30"/>
        <end position="44"/>
    </location>
</feature>
<evidence type="ECO:0000256" key="4">
    <source>
        <dbReference type="ARBA" id="ARBA00023136"/>
    </source>
</evidence>
<dbReference type="AlphaFoldDB" id="A0A3G8JPC8"/>
<evidence type="ECO:0000313" key="9">
    <source>
        <dbReference type="Proteomes" id="UP000271469"/>
    </source>
</evidence>
<dbReference type="SUPFAM" id="SSF48317">
    <property type="entry name" value="Acid phosphatase/Vanadium-dependent haloperoxidase"/>
    <property type="match status" value="1"/>
</dbReference>
<protein>
    <recommendedName>
        <fullName evidence="7">Inositolphosphotransferase Aur1/Ipt1 domain-containing protein</fullName>
    </recommendedName>
</protein>
<feature type="compositionally biased region" description="Basic and acidic residues" evidence="5">
    <location>
        <begin position="20"/>
        <end position="29"/>
    </location>
</feature>
<dbReference type="Pfam" id="PF14378">
    <property type="entry name" value="PAP2_3"/>
    <property type="match status" value="1"/>
</dbReference>
<feature type="transmembrane region" description="Helical" evidence="6">
    <location>
        <begin position="347"/>
        <end position="365"/>
    </location>
</feature>
<dbReference type="GO" id="GO:0016020">
    <property type="term" value="C:membrane"/>
    <property type="evidence" value="ECO:0007669"/>
    <property type="project" value="UniProtKB-SubCell"/>
</dbReference>
<reference evidence="8 9" key="1">
    <citation type="submission" date="2018-11" db="EMBL/GenBank/DDBJ databases">
        <title>Gordonia insulae sp. nov., isolated from an island soil.</title>
        <authorList>
            <person name="Kim Y.S."/>
            <person name="Kim S.B."/>
        </authorList>
    </citation>
    <scope>NUCLEOTIDE SEQUENCE [LARGE SCALE GENOMIC DNA]</scope>
    <source>
        <strain evidence="8 9">MMS17-SY073</strain>
    </source>
</reference>
<keyword evidence="2 6" id="KW-0812">Transmembrane</keyword>
<dbReference type="KEGG" id="gom:D7316_02920"/>
<keyword evidence="4 6" id="KW-0472">Membrane</keyword>
<sequence length="429" mass="47270">MSVDDAVEVPLPDEPAGSRARSESKRSPDDAASAQTSDSDSTGTEPAGTEPAGVEPFLDDIGAAAEMEPEPENRRDLTMVRRIAIAAWAAFVVYEIVVYGLAFDRTRLIVLLCLGMLAATIGRRRAISVIIDWLPFALILLLYDWTRDVARIVDMPTQWHLAVDVDDWMFGVNPTVWLQEHLKEASPPWWEVVTSVIYMSYFIVPYAAAAVLWLRDRSAWRRYAACFVATTFLALIGYTLVPAAPPWAAARCTAEQVVDHPREPQCMENEGAVPGGGILGEVTPTNPDAAPYVERISARGWNFLNIHAASTLVEVGQGKANLVAAIPSLHAGLTMLLALFMWPRVKALGRTLFMGYAIAMAFTLVYTAEHYVFDILLGWALAAFVIVVANVIDRRWVIPRRERREQEAQESSEATGRTEDADGAVEVGR</sequence>
<feature type="region of interest" description="Disordered" evidence="5">
    <location>
        <begin position="1"/>
        <end position="55"/>
    </location>
</feature>
<evidence type="ECO:0000256" key="2">
    <source>
        <dbReference type="ARBA" id="ARBA00022692"/>
    </source>
</evidence>
<dbReference type="RefSeq" id="WP_124708849.1">
    <property type="nucleotide sequence ID" value="NZ_CP033972.1"/>
</dbReference>
<organism evidence="8 9">
    <name type="scientific">Gordonia insulae</name>
    <dbReference type="NCBI Taxonomy" id="2420509"/>
    <lineage>
        <taxon>Bacteria</taxon>
        <taxon>Bacillati</taxon>
        <taxon>Actinomycetota</taxon>
        <taxon>Actinomycetes</taxon>
        <taxon>Mycobacteriales</taxon>
        <taxon>Gordoniaceae</taxon>
        <taxon>Gordonia</taxon>
    </lineage>
</organism>
<keyword evidence="9" id="KW-1185">Reference proteome</keyword>
<dbReference type="InterPro" id="IPR036938">
    <property type="entry name" value="PAP2/HPO_sf"/>
</dbReference>